<dbReference type="SUPFAM" id="SSF46785">
    <property type="entry name" value="Winged helix' DNA-binding domain"/>
    <property type="match status" value="1"/>
</dbReference>
<protein>
    <submittedName>
        <fullName evidence="5">FadR family transcriptional regulator</fullName>
    </submittedName>
</protein>
<dbReference type="GO" id="GO:0003700">
    <property type="term" value="F:DNA-binding transcription factor activity"/>
    <property type="evidence" value="ECO:0007669"/>
    <property type="project" value="InterPro"/>
</dbReference>
<evidence type="ECO:0000313" key="6">
    <source>
        <dbReference type="Proteomes" id="UP000323856"/>
    </source>
</evidence>
<dbReference type="Gene3D" id="1.10.10.10">
    <property type="entry name" value="Winged helix-like DNA-binding domain superfamily/Winged helix DNA-binding domain"/>
    <property type="match status" value="1"/>
</dbReference>
<dbReference type="InterPro" id="IPR011711">
    <property type="entry name" value="GntR_C"/>
</dbReference>
<dbReference type="PROSITE" id="PS50949">
    <property type="entry name" value="HTH_GNTR"/>
    <property type="match status" value="1"/>
</dbReference>
<dbReference type="SUPFAM" id="SSF48008">
    <property type="entry name" value="GntR ligand-binding domain-like"/>
    <property type="match status" value="1"/>
</dbReference>
<evidence type="ECO:0000259" key="4">
    <source>
        <dbReference type="PROSITE" id="PS50949"/>
    </source>
</evidence>
<dbReference type="InterPro" id="IPR000524">
    <property type="entry name" value="Tscrpt_reg_HTH_GntR"/>
</dbReference>
<reference evidence="5 6" key="1">
    <citation type="submission" date="2019-07" db="EMBL/GenBank/DDBJ databases">
        <title>Analysis of the biochemical properties, biological activity and biotechnological potential of siderophores and biosurfactants produced by Antarctic psychrotolerant bacteria.</title>
        <authorList>
            <person name="Styczynski M."/>
            <person name="Krucon T."/>
            <person name="Decewicz P."/>
            <person name="Dziewit L."/>
        </authorList>
    </citation>
    <scope>NUCLEOTIDE SEQUENCE [LARGE SCALE GENOMIC DNA]</scope>
    <source>
        <strain evidence="5 6">ANT_H27</strain>
    </source>
</reference>
<dbReference type="SMART" id="SM00345">
    <property type="entry name" value="HTH_GNTR"/>
    <property type="match status" value="1"/>
</dbReference>
<gene>
    <name evidence="5" type="ORF">FQ154_04045</name>
</gene>
<keyword evidence="3" id="KW-0804">Transcription</keyword>
<dbReference type="EMBL" id="VOBL01000003">
    <property type="protein sequence ID" value="KAA0978933.1"/>
    <property type="molecule type" value="Genomic_DNA"/>
</dbReference>
<evidence type="ECO:0000256" key="3">
    <source>
        <dbReference type="ARBA" id="ARBA00023163"/>
    </source>
</evidence>
<dbReference type="InterPro" id="IPR036388">
    <property type="entry name" value="WH-like_DNA-bd_sf"/>
</dbReference>
<dbReference type="RefSeq" id="WP_007272001.1">
    <property type="nucleotide sequence ID" value="NZ_VOBL01000003.1"/>
</dbReference>
<sequence>MSFQSQIYRSLPELERSDAIVNRISKAITLGMLRVGERLPNELEMSEMFGVAVATLRDALAVLREHGIVETRRGRNGGTFILKQPQFQLEAMRAWLMSTSIAEIRDLGDEQSAVAAATVRLACDRAESHELERLQDMARALVLAADAQSKARADSRFHIELAVTAQSTRLANAEIRLQAETVEVLWSPLAGNFDSERATAEHLALVRAIAENRSQQGQQLVIEHIRRNTHHLIDTKLALSYSTETKETV</sequence>
<keyword evidence="2" id="KW-0238">DNA-binding</keyword>
<comment type="caution">
    <text evidence="5">The sequence shown here is derived from an EMBL/GenBank/DDBJ whole genome shotgun (WGS) entry which is preliminary data.</text>
</comment>
<dbReference type="OrthoDB" id="9784718at2"/>
<dbReference type="Gene3D" id="1.20.120.530">
    <property type="entry name" value="GntR ligand-binding domain-like"/>
    <property type="match status" value="1"/>
</dbReference>
<evidence type="ECO:0000256" key="1">
    <source>
        <dbReference type="ARBA" id="ARBA00023015"/>
    </source>
</evidence>
<accession>A0A5B0EJ49</accession>
<dbReference type="GO" id="GO:0003677">
    <property type="term" value="F:DNA binding"/>
    <property type="evidence" value="ECO:0007669"/>
    <property type="project" value="UniProtKB-KW"/>
</dbReference>
<proteinExistence type="predicted"/>
<dbReference type="Pfam" id="PF07729">
    <property type="entry name" value="FCD"/>
    <property type="match status" value="1"/>
</dbReference>
<dbReference type="Pfam" id="PF00392">
    <property type="entry name" value="GntR"/>
    <property type="match status" value="1"/>
</dbReference>
<dbReference type="PANTHER" id="PTHR43537">
    <property type="entry name" value="TRANSCRIPTIONAL REGULATOR, GNTR FAMILY"/>
    <property type="match status" value="1"/>
</dbReference>
<dbReference type="Proteomes" id="UP000323856">
    <property type="component" value="Unassembled WGS sequence"/>
</dbReference>
<evidence type="ECO:0000313" key="5">
    <source>
        <dbReference type="EMBL" id="KAA0978933.1"/>
    </source>
</evidence>
<keyword evidence="1" id="KW-0805">Transcription regulation</keyword>
<dbReference type="InterPro" id="IPR036390">
    <property type="entry name" value="WH_DNA-bd_sf"/>
</dbReference>
<dbReference type="AlphaFoldDB" id="A0A5B0EJ49"/>
<organism evidence="5 6">
    <name type="scientific">Paeniglutamicibacter gangotriensis</name>
    <dbReference type="NCBI Taxonomy" id="254787"/>
    <lineage>
        <taxon>Bacteria</taxon>
        <taxon>Bacillati</taxon>
        <taxon>Actinomycetota</taxon>
        <taxon>Actinomycetes</taxon>
        <taxon>Micrococcales</taxon>
        <taxon>Micrococcaceae</taxon>
        <taxon>Paeniglutamicibacter</taxon>
    </lineage>
</organism>
<evidence type="ECO:0000256" key="2">
    <source>
        <dbReference type="ARBA" id="ARBA00023125"/>
    </source>
</evidence>
<name>A0A5B0EJ49_9MICC</name>
<dbReference type="CDD" id="cd07377">
    <property type="entry name" value="WHTH_GntR"/>
    <property type="match status" value="1"/>
</dbReference>
<feature type="domain" description="HTH gntR-type" evidence="4">
    <location>
        <begin position="14"/>
        <end position="84"/>
    </location>
</feature>
<dbReference type="InterPro" id="IPR008920">
    <property type="entry name" value="TF_FadR/GntR_C"/>
</dbReference>
<dbReference type="PANTHER" id="PTHR43537:SF5">
    <property type="entry name" value="UXU OPERON TRANSCRIPTIONAL REGULATOR"/>
    <property type="match status" value="1"/>
</dbReference>